<dbReference type="PROSITE" id="PS50850">
    <property type="entry name" value="MFS"/>
    <property type="match status" value="1"/>
</dbReference>
<dbReference type="SUPFAM" id="SSF103473">
    <property type="entry name" value="MFS general substrate transporter"/>
    <property type="match status" value="1"/>
</dbReference>
<evidence type="ECO:0000256" key="5">
    <source>
        <dbReference type="SAM" id="MobiDB-lite"/>
    </source>
</evidence>
<dbReference type="Pfam" id="PF07690">
    <property type="entry name" value="MFS_1"/>
    <property type="match status" value="1"/>
</dbReference>
<dbReference type="PANTHER" id="PTHR23502:SF149">
    <property type="entry name" value="TRANSPORTER, PUTATIVE-RELATED"/>
    <property type="match status" value="1"/>
</dbReference>
<feature type="compositionally biased region" description="Basic and acidic residues" evidence="5">
    <location>
        <begin position="184"/>
        <end position="197"/>
    </location>
</feature>
<dbReference type="Gene3D" id="1.20.1250.20">
    <property type="entry name" value="MFS general substrate transporter like domains"/>
    <property type="match status" value="1"/>
</dbReference>
<keyword evidence="4 6" id="KW-0472">Membrane</keyword>
<feature type="transmembrane region" description="Helical" evidence="6">
    <location>
        <begin position="15"/>
        <end position="35"/>
    </location>
</feature>
<feature type="transmembrane region" description="Helical" evidence="6">
    <location>
        <begin position="394"/>
        <end position="414"/>
    </location>
</feature>
<evidence type="ECO:0000256" key="2">
    <source>
        <dbReference type="ARBA" id="ARBA00022692"/>
    </source>
</evidence>
<feature type="transmembrane region" description="Helical" evidence="6">
    <location>
        <begin position="242"/>
        <end position="267"/>
    </location>
</feature>
<dbReference type="GO" id="GO:0022857">
    <property type="term" value="F:transmembrane transporter activity"/>
    <property type="evidence" value="ECO:0007669"/>
    <property type="project" value="InterPro"/>
</dbReference>
<evidence type="ECO:0000256" key="1">
    <source>
        <dbReference type="ARBA" id="ARBA00004141"/>
    </source>
</evidence>
<evidence type="ECO:0000256" key="6">
    <source>
        <dbReference type="SAM" id="Phobius"/>
    </source>
</evidence>
<feature type="transmembrane region" description="Helical" evidence="6">
    <location>
        <begin position="357"/>
        <end position="382"/>
    </location>
</feature>
<comment type="subcellular location">
    <subcellularLocation>
        <location evidence="1">Membrane</location>
        <topology evidence="1">Multi-pass membrane protein</topology>
    </subcellularLocation>
</comment>
<comment type="caution">
    <text evidence="8">The sequence shown here is derived from an EMBL/GenBank/DDBJ whole genome shotgun (WGS) entry which is preliminary data.</text>
</comment>
<dbReference type="InterPro" id="IPR011701">
    <property type="entry name" value="MFS"/>
</dbReference>
<keyword evidence="2 6" id="KW-0812">Transmembrane</keyword>
<dbReference type="InterPro" id="IPR020846">
    <property type="entry name" value="MFS_dom"/>
</dbReference>
<feature type="transmembrane region" description="Helical" evidence="6">
    <location>
        <begin position="42"/>
        <end position="60"/>
    </location>
</feature>
<evidence type="ECO:0000259" key="7">
    <source>
        <dbReference type="PROSITE" id="PS50850"/>
    </source>
</evidence>
<name>A0AAD6GDZ2_9EURO</name>
<reference evidence="8 9" key="1">
    <citation type="journal article" date="2023" name="IMA Fungus">
        <title>Comparative genomic study of the Penicillium genus elucidates a diverse pangenome and 15 lateral gene transfer events.</title>
        <authorList>
            <person name="Petersen C."/>
            <person name="Sorensen T."/>
            <person name="Nielsen M.R."/>
            <person name="Sondergaard T.E."/>
            <person name="Sorensen J.L."/>
            <person name="Fitzpatrick D.A."/>
            <person name="Frisvad J.C."/>
            <person name="Nielsen K.L."/>
        </authorList>
    </citation>
    <scope>NUCLEOTIDE SEQUENCE [LARGE SCALE GENOMIC DNA]</scope>
    <source>
        <strain evidence="8 9">IBT 35679</strain>
    </source>
</reference>
<gene>
    <name evidence="8" type="ORF">N7494_007198</name>
</gene>
<keyword evidence="9" id="KW-1185">Reference proteome</keyword>
<accession>A0AAD6GDZ2</accession>
<dbReference type="EMBL" id="JAQIZZ010000006">
    <property type="protein sequence ID" value="KAJ5537719.1"/>
    <property type="molecule type" value="Genomic_DNA"/>
</dbReference>
<protein>
    <recommendedName>
        <fullName evidence="7">Major facilitator superfamily (MFS) profile domain-containing protein</fullName>
    </recommendedName>
</protein>
<feature type="transmembrane region" description="Helical" evidence="6">
    <location>
        <begin position="131"/>
        <end position="151"/>
    </location>
</feature>
<feature type="transmembrane region" description="Helical" evidence="6">
    <location>
        <begin position="72"/>
        <end position="94"/>
    </location>
</feature>
<dbReference type="AlphaFoldDB" id="A0AAD6GDZ2"/>
<sequence>MSLNMFELIKSNSSMQTGACILALGYANFIIIPCVNIFGRRSTALVCMLICIGANIWQAVSTSYHSLLGARVLIGIGAASSESIMPVVISDMTFLHERGTWMGAYFWAYFFGGWVGPIVSGSIAAHVSWRWFFWLSTILNVVSFVGMFFALPETKYSKISGLPADARNETIGSVTPTSTTQEKTNSEPKQASENDMERQLDTADLNPLLGRGYPSPRQRWQLWSKPESMTLKQLCRYVITPLHLALFPITLFASLGVMSGSACLLVLNLTESEGFSRAPYNFSTASVGFTNFALMGGGVVGLAAAGPLSDWVSMVLTKRNNGVREPEMRLLTFIPFVAIAVVGMTVAAVGLERLWPWEVIVIVGFGLTGVIVMAIPTIATTYAIDSYKNVAGEIMVLATVAKNTFGYGMTYFIVPWVTEHGFLYPIITVGMIAVLSLKHQPGLGMIA</sequence>
<dbReference type="PANTHER" id="PTHR23502">
    <property type="entry name" value="MAJOR FACILITATOR SUPERFAMILY"/>
    <property type="match status" value="1"/>
</dbReference>
<feature type="transmembrane region" description="Helical" evidence="6">
    <location>
        <begin position="420"/>
        <end position="437"/>
    </location>
</feature>
<feature type="transmembrane region" description="Helical" evidence="6">
    <location>
        <begin position="106"/>
        <end position="125"/>
    </location>
</feature>
<proteinExistence type="predicted"/>
<feature type="domain" description="Major facilitator superfamily (MFS) profile" evidence="7">
    <location>
        <begin position="1"/>
        <end position="447"/>
    </location>
</feature>
<dbReference type="Proteomes" id="UP001220324">
    <property type="component" value="Unassembled WGS sequence"/>
</dbReference>
<dbReference type="GO" id="GO:0005886">
    <property type="term" value="C:plasma membrane"/>
    <property type="evidence" value="ECO:0007669"/>
    <property type="project" value="TreeGrafter"/>
</dbReference>
<evidence type="ECO:0000256" key="4">
    <source>
        <dbReference type="ARBA" id="ARBA00023136"/>
    </source>
</evidence>
<dbReference type="InterPro" id="IPR036259">
    <property type="entry name" value="MFS_trans_sf"/>
</dbReference>
<evidence type="ECO:0000256" key="3">
    <source>
        <dbReference type="ARBA" id="ARBA00022989"/>
    </source>
</evidence>
<feature type="region of interest" description="Disordered" evidence="5">
    <location>
        <begin position="169"/>
        <end position="197"/>
    </location>
</feature>
<feature type="compositionally biased region" description="Polar residues" evidence="5">
    <location>
        <begin position="170"/>
        <end position="183"/>
    </location>
</feature>
<organism evidence="8 9">
    <name type="scientific">Penicillium frequentans</name>
    <dbReference type="NCBI Taxonomy" id="3151616"/>
    <lineage>
        <taxon>Eukaryota</taxon>
        <taxon>Fungi</taxon>
        <taxon>Dikarya</taxon>
        <taxon>Ascomycota</taxon>
        <taxon>Pezizomycotina</taxon>
        <taxon>Eurotiomycetes</taxon>
        <taxon>Eurotiomycetidae</taxon>
        <taxon>Eurotiales</taxon>
        <taxon>Aspergillaceae</taxon>
        <taxon>Penicillium</taxon>
    </lineage>
</organism>
<feature type="transmembrane region" description="Helical" evidence="6">
    <location>
        <begin position="287"/>
        <end position="309"/>
    </location>
</feature>
<feature type="transmembrane region" description="Helical" evidence="6">
    <location>
        <begin position="330"/>
        <end position="351"/>
    </location>
</feature>
<evidence type="ECO:0000313" key="9">
    <source>
        <dbReference type="Proteomes" id="UP001220324"/>
    </source>
</evidence>
<keyword evidence="3 6" id="KW-1133">Transmembrane helix</keyword>
<evidence type="ECO:0000313" key="8">
    <source>
        <dbReference type="EMBL" id="KAJ5537719.1"/>
    </source>
</evidence>